<organism evidence="2 3">
    <name type="scientific">Photinus pyralis</name>
    <name type="common">Common eastern firefly</name>
    <name type="synonym">Lampyris pyralis</name>
    <dbReference type="NCBI Taxonomy" id="7054"/>
    <lineage>
        <taxon>Eukaryota</taxon>
        <taxon>Metazoa</taxon>
        <taxon>Ecdysozoa</taxon>
        <taxon>Arthropoda</taxon>
        <taxon>Hexapoda</taxon>
        <taxon>Insecta</taxon>
        <taxon>Pterygota</taxon>
        <taxon>Neoptera</taxon>
        <taxon>Endopterygota</taxon>
        <taxon>Coleoptera</taxon>
        <taxon>Polyphaga</taxon>
        <taxon>Elateriformia</taxon>
        <taxon>Elateroidea</taxon>
        <taxon>Lampyridae</taxon>
        <taxon>Lampyrinae</taxon>
        <taxon>Photinus</taxon>
    </lineage>
</organism>
<feature type="region of interest" description="Disordered" evidence="1">
    <location>
        <begin position="45"/>
        <end position="69"/>
    </location>
</feature>
<dbReference type="AlphaFoldDB" id="A0A5N4AG96"/>
<evidence type="ECO:0000256" key="1">
    <source>
        <dbReference type="SAM" id="MobiDB-lite"/>
    </source>
</evidence>
<dbReference type="Proteomes" id="UP000327044">
    <property type="component" value="Unassembled WGS sequence"/>
</dbReference>
<comment type="caution">
    <text evidence="2">The sequence shown here is derived from an EMBL/GenBank/DDBJ whole genome shotgun (WGS) entry which is preliminary data.</text>
</comment>
<proteinExistence type="predicted"/>
<keyword evidence="3" id="KW-1185">Reference proteome</keyword>
<evidence type="ECO:0000313" key="3">
    <source>
        <dbReference type="Proteomes" id="UP000327044"/>
    </source>
</evidence>
<protein>
    <submittedName>
        <fullName evidence="2">Uncharacterized protein</fullName>
    </submittedName>
</protein>
<reference evidence="2 3" key="1">
    <citation type="journal article" date="2018" name="Elife">
        <title>Firefly genomes illuminate parallel origins of bioluminescence in beetles.</title>
        <authorList>
            <person name="Fallon T.R."/>
            <person name="Lower S.E."/>
            <person name="Chang C.H."/>
            <person name="Bessho-Uehara M."/>
            <person name="Martin G.J."/>
            <person name="Bewick A.J."/>
            <person name="Behringer M."/>
            <person name="Debat H.J."/>
            <person name="Wong I."/>
            <person name="Day J.C."/>
            <person name="Suvorov A."/>
            <person name="Silva C.J."/>
            <person name="Stanger-Hall K.F."/>
            <person name="Hall D.W."/>
            <person name="Schmitz R.J."/>
            <person name="Nelson D.R."/>
            <person name="Lewis S.M."/>
            <person name="Shigenobu S."/>
            <person name="Bybee S.M."/>
            <person name="Larracuente A.M."/>
            <person name="Oba Y."/>
            <person name="Weng J.K."/>
        </authorList>
    </citation>
    <scope>NUCLEOTIDE SEQUENCE [LARGE SCALE GENOMIC DNA]</scope>
    <source>
        <strain evidence="2">1611_PpyrPB1</strain>
        <tissue evidence="2">Whole body</tissue>
    </source>
</reference>
<dbReference type="InParanoid" id="A0A5N4AG96"/>
<name>A0A5N4AG96_PHOPY</name>
<gene>
    <name evidence="2" type="ORF">PPYR_10395</name>
</gene>
<evidence type="ECO:0000313" key="2">
    <source>
        <dbReference type="EMBL" id="KAB0796334.1"/>
    </source>
</evidence>
<dbReference type="EMBL" id="VVIM01000007">
    <property type="protein sequence ID" value="KAB0796334.1"/>
    <property type="molecule type" value="Genomic_DNA"/>
</dbReference>
<accession>A0A5N4AG96</accession>
<sequence length="99" mass="11329">MYRLIYTIFITLHLLGPYTEITNHPLHGLGHGSFQYVLPLNNYRPIPPHHEQQQSNLSSISTRHESSDPPEEIEQRAFWGLAVLLSTTIYELLKGVFSG</sequence>